<dbReference type="EMBL" id="JASCZI010211726">
    <property type="protein sequence ID" value="MED6196228.1"/>
    <property type="molecule type" value="Genomic_DNA"/>
</dbReference>
<organism evidence="2 3">
    <name type="scientific">Stylosanthes scabra</name>
    <dbReference type="NCBI Taxonomy" id="79078"/>
    <lineage>
        <taxon>Eukaryota</taxon>
        <taxon>Viridiplantae</taxon>
        <taxon>Streptophyta</taxon>
        <taxon>Embryophyta</taxon>
        <taxon>Tracheophyta</taxon>
        <taxon>Spermatophyta</taxon>
        <taxon>Magnoliopsida</taxon>
        <taxon>eudicotyledons</taxon>
        <taxon>Gunneridae</taxon>
        <taxon>Pentapetalae</taxon>
        <taxon>rosids</taxon>
        <taxon>fabids</taxon>
        <taxon>Fabales</taxon>
        <taxon>Fabaceae</taxon>
        <taxon>Papilionoideae</taxon>
        <taxon>50 kb inversion clade</taxon>
        <taxon>dalbergioids sensu lato</taxon>
        <taxon>Dalbergieae</taxon>
        <taxon>Pterocarpus clade</taxon>
        <taxon>Stylosanthes</taxon>
    </lineage>
</organism>
<evidence type="ECO:0000313" key="3">
    <source>
        <dbReference type="Proteomes" id="UP001341840"/>
    </source>
</evidence>
<evidence type="ECO:0000256" key="1">
    <source>
        <dbReference type="SAM" id="MobiDB-lite"/>
    </source>
</evidence>
<sequence>MTTATKSSQRWQPNKQNWRGQPASVSTRASRGLGVWRGWGFGSRMTRNGKTPTKGSASTAAGSTAGNLGQPLLHSCFRKVSEKNSS</sequence>
<comment type="caution">
    <text evidence="2">The sequence shown here is derived from an EMBL/GenBank/DDBJ whole genome shotgun (WGS) entry which is preliminary data.</text>
</comment>
<proteinExistence type="predicted"/>
<evidence type="ECO:0000313" key="2">
    <source>
        <dbReference type="EMBL" id="MED6196228.1"/>
    </source>
</evidence>
<dbReference type="Proteomes" id="UP001341840">
    <property type="component" value="Unassembled WGS sequence"/>
</dbReference>
<name>A0ABU6XH28_9FABA</name>
<accession>A0ABU6XH28</accession>
<keyword evidence="3" id="KW-1185">Reference proteome</keyword>
<feature type="compositionally biased region" description="Polar residues" evidence="1">
    <location>
        <begin position="1"/>
        <end position="29"/>
    </location>
</feature>
<feature type="compositionally biased region" description="Low complexity" evidence="1">
    <location>
        <begin position="53"/>
        <end position="66"/>
    </location>
</feature>
<protein>
    <submittedName>
        <fullName evidence="2">Uncharacterized protein</fullName>
    </submittedName>
</protein>
<gene>
    <name evidence="2" type="ORF">PIB30_045488</name>
</gene>
<feature type="region of interest" description="Disordered" evidence="1">
    <location>
        <begin position="1"/>
        <end position="71"/>
    </location>
</feature>
<reference evidence="2 3" key="1">
    <citation type="journal article" date="2023" name="Plants (Basel)">
        <title>Bridging the Gap: Combining Genomics and Transcriptomics Approaches to Understand Stylosanthes scabra, an Orphan Legume from the Brazilian Caatinga.</title>
        <authorList>
            <person name="Ferreira-Neto J.R.C."/>
            <person name="da Silva M.D."/>
            <person name="Binneck E."/>
            <person name="de Melo N.F."/>
            <person name="da Silva R.H."/>
            <person name="de Melo A.L.T.M."/>
            <person name="Pandolfi V."/>
            <person name="Bustamante F.O."/>
            <person name="Brasileiro-Vidal A.C."/>
            <person name="Benko-Iseppon A.M."/>
        </authorList>
    </citation>
    <scope>NUCLEOTIDE SEQUENCE [LARGE SCALE GENOMIC DNA]</scope>
    <source>
        <tissue evidence="2">Leaves</tissue>
    </source>
</reference>